<keyword evidence="2" id="KW-1185">Reference proteome</keyword>
<dbReference type="InterPro" id="IPR011008">
    <property type="entry name" value="Dimeric_a/b-barrel"/>
</dbReference>
<name>A0A8K2A877_9CYAN</name>
<comment type="caution">
    <text evidence="1">The sequence shown here is derived from an EMBL/GenBank/DDBJ whole genome shotgun (WGS) entry which is preliminary data.</text>
</comment>
<evidence type="ECO:0000313" key="1">
    <source>
        <dbReference type="EMBL" id="NCJ07701.1"/>
    </source>
</evidence>
<dbReference type="EMBL" id="WVIC01000031">
    <property type="protein sequence ID" value="NCJ07701.1"/>
    <property type="molecule type" value="Genomic_DNA"/>
</dbReference>
<organism evidence="1 2">
    <name type="scientific">Petrachloros mirabilis ULC683</name>
    <dbReference type="NCBI Taxonomy" id="2781853"/>
    <lineage>
        <taxon>Bacteria</taxon>
        <taxon>Bacillati</taxon>
        <taxon>Cyanobacteriota</taxon>
        <taxon>Cyanophyceae</taxon>
        <taxon>Synechococcales</taxon>
        <taxon>Petrachlorosaceae</taxon>
        <taxon>Petrachloros</taxon>
        <taxon>Petrachloros mirabilis</taxon>
    </lineage>
</organism>
<dbReference type="GO" id="GO:0004497">
    <property type="term" value="F:monooxygenase activity"/>
    <property type="evidence" value="ECO:0007669"/>
    <property type="project" value="UniProtKB-KW"/>
</dbReference>
<dbReference type="SUPFAM" id="SSF54909">
    <property type="entry name" value="Dimeric alpha+beta barrel"/>
    <property type="match status" value="1"/>
</dbReference>
<keyword evidence="1" id="KW-0503">Monooxygenase</keyword>
<proteinExistence type="predicted"/>
<sequence>MSDFQDFLKRQYAYVAIGEFKPGKFNEMRHLYEEAVGTYGQGFKGAYLLQEPGTDRGISVIFWESIEDMEANHTQVYDQILAQMSPLFVSPPATHTYELVCAIDPAHADDSKV</sequence>
<keyword evidence="1" id="KW-0560">Oxidoreductase</keyword>
<dbReference type="RefSeq" id="WP_161826179.1">
    <property type="nucleotide sequence ID" value="NZ_WVIC01000031.1"/>
</dbReference>
<accession>A0A8K2A877</accession>
<dbReference type="AlphaFoldDB" id="A0A8K2A877"/>
<reference evidence="1" key="1">
    <citation type="submission" date="2019-12" db="EMBL/GenBank/DDBJ databases">
        <title>High-Quality draft genome sequences of three cyanobacteria isolated from the limestone walls of the Old Cathedral of Coimbra.</title>
        <authorList>
            <person name="Tiago I."/>
            <person name="Soares F."/>
            <person name="Portugal A."/>
        </authorList>
    </citation>
    <scope>NUCLEOTIDE SEQUENCE [LARGE SCALE GENOMIC DNA]</scope>
    <source>
        <strain evidence="1">C</strain>
    </source>
</reference>
<gene>
    <name evidence="1" type="ORF">GS597_14515</name>
</gene>
<protein>
    <submittedName>
        <fullName evidence="1">Antibiotic biosynthesis monooxygenase</fullName>
    </submittedName>
</protein>
<dbReference type="Proteomes" id="UP000607397">
    <property type="component" value="Unassembled WGS sequence"/>
</dbReference>
<evidence type="ECO:0000313" key="2">
    <source>
        <dbReference type="Proteomes" id="UP000607397"/>
    </source>
</evidence>